<dbReference type="OrthoDB" id="6513042at2759"/>
<dbReference type="PANTHER" id="PTHR45418:SF1">
    <property type="entry name" value="CANCER_TESTIS ANTIGEN 55"/>
    <property type="match status" value="1"/>
</dbReference>
<dbReference type="CDD" id="cd18808">
    <property type="entry name" value="SF1_C_Upf1"/>
    <property type="match status" value="1"/>
</dbReference>
<name>A0A511KL38_RHOTO</name>
<dbReference type="Gene3D" id="3.40.50.300">
    <property type="entry name" value="P-loop containing nucleotide triphosphate hydrolases"/>
    <property type="match status" value="1"/>
</dbReference>
<evidence type="ECO:0000256" key="2">
    <source>
        <dbReference type="ARBA" id="ARBA00022490"/>
    </source>
</evidence>
<dbReference type="InterPro" id="IPR041679">
    <property type="entry name" value="DNA2/NAM7-like_C"/>
</dbReference>
<keyword evidence="4" id="KW-0347">Helicase</keyword>
<dbReference type="GO" id="GO:0005737">
    <property type="term" value="C:cytoplasm"/>
    <property type="evidence" value="ECO:0007669"/>
    <property type="project" value="UniProtKB-SubCell"/>
</dbReference>
<reference evidence="4 5" key="1">
    <citation type="submission" date="2019-07" db="EMBL/GenBank/DDBJ databases">
        <title>Rhodotorula toruloides NBRC10032 genome sequencing.</title>
        <authorList>
            <person name="Shida Y."/>
            <person name="Takaku H."/>
            <person name="Ogasawara W."/>
            <person name="Mori K."/>
        </authorList>
    </citation>
    <scope>NUCLEOTIDE SEQUENCE [LARGE SCALE GENOMIC DNA]</scope>
    <source>
        <strain evidence="4 5">NBRC10032</strain>
    </source>
</reference>
<sequence>MCTGFPVMFHAVEGTEMREGKSPSWFNVDEVTAVKGYVNRLLLKRAGAQLTQSDIGIITPYASQVKKLRQAMYDKRDITIDSVEKLQGSERSMIIILTVHSNEKYLANDARFSLGFLKNEKRMNVALTRARAGLIVVGNPKLLALNKNWRKLMLWCWDNDAWVGAEWDAEEREKCRNDAYDPATDRASEMDRLAATFLGMTTL</sequence>
<comment type="caution">
    <text evidence="4">The sequence shown here is derived from an EMBL/GenBank/DDBJ whole genome shotgun (WGS) entry which is preliminary data.</text>
</comment>
<dbReference type="EMBL" id="BJWK01000013">
    <property type="protein sequence ID" value="GEM11092.1"/>
    <property type="molecule type" value="Genomic_DNA"/>
</dbReference>
<proteinExistence type="predicted"/>
<keyword evidence="4" id="KW-0547">Nucleotide-binding</keyword>
<feature type="domain" description="DNA2/NAM7 helicase-like C-terminal" evidence="3">
    <location>
        <begin position="5"/>
        <end position="140"/>
    </location>
</feature>
<protein>
    <submittedName>
        <fullName evidence="4">RNA helicase</fullName>
    </submittedName>
</protein>
<evidence type="ECO:0000259" key="3">
    <source>
        <dbReference type="Pfam" id="PF13087"/>
    </source>
</evidence>
<dbReference type="SUPFAM" id="SSF52540">
    <property type="entry name" value="P-loop containing nucleoside triphosphate hydrolases"/>
    <property type="match status" value="1"/>
</dbReference>
<keyword evidence="4" id="KW-0378">Hydrolase</keyword>
<keyword evidence="4" id="KW-0067">ATP-binding</keyword>
<organism evidence="4 5">
    <name type="scientific">Rhodotorula toruloides</name>
    <name type="common">Yeast</name>
    <name type="synonym">Rhodosporidium toruloides</name>
    <dbReference type="NCBI Taxonomy" id="5286"/>
    <lineage>
        <taxon>Eukaryota</taxon>
        <taxon>Fungi</taxon>
        <taxon>Dikarya</taxon>
        <taxon>Basidiomycota</taxon>
        <taxon>Pucciniomycotina</taxon>
        <taxon>Microbotryomycetes</taxon>
        <taxon>Sporidiobolales</taxon>
        <taxon>Sporidiobolaceae</taxon>
        <taxon>Rhodotorula</taxon>
    </lineage>
</organism>
<dbReference type="InterPro" id="IPR047187">
    <property type="entry name" value="SF1_C_Upf1"/>
</dbReference>
<evidence type="ECO:0000313" key="5">
    <source>
        <dbReference type="Proteomes" id="UP000321518"/>
    </source>
</evidence>
<dbReference type="PANTHER" id="PTHR45418">
    <property type="entry name" value="CANCER/TESTIS ANTIGEN 55"/>
    <property type="match status" value="1"/>
</dbReference>
<evidence type="ECO:0000313" key="4">
    <source>
        <dbReference type="EMBL" id="GEM11092.1"/>
    </source>
</evidence>
<comment type="subcellular location">
    <subcellularLocation>
        <location evidence="1">Cytoplasm</location>
    </subcellularLocation>
</comment>
<gene>
    <name evidence="4" type="ORF">Rt10032_c13g5109</name>
</gene>
<dbReference type="InterPro" id="IPR027417">
    <property type="entry name" value="P-loop_NTPase"/>
</dbReference>
<dbReference type="Proteomes" id="UP000321518">
    <property type="component" value="Unassembled WGS sequence"/>
</dbReference>
<evidence type="ECO:0000256" key="1">
    <source>
        <dbReference type="ARBA" id="ARBA00004496"/>
    </source>
</evidence>
<dbReference type="AlphaFoldDB" id="A0A511KL38"/>
<dbReference type="Pfam" id="PF13087">
    <property type="entry name" value="AAA_12"/>
    <property type="match status" value="1"/>
</dbReference>
<dbReference type="GO" id="GO:0004386">
    <property type="term" value="F:helicase activity"/>
    <property type="evidence" value="ECO:0007669"/>
    <property type="project" value="UniProtKB-KW"/>
</dbReference>
<accession>A0A511KL38</accession>
<keyword evidence="2" id="KW-0963">Cytoplasm</keyword>